<evidence type="ECO:0000313" key="1">
    <source>
        <dbReference type="EMBL" id="RDH41242.1"/>
    </source>
</evidence>
<sequence length="163" mass="18665">MPIHYKIVSVKEPDKFTCDKCHKIYEMHTCVRIKHTFGYDSPPGWDMTSVDISLCEACLINISTSMKIIRCQRDDHTEHKSTDRLSHVLECPGLFSNELPDFDLHPDNGKNGYWKVIGIRHQALVQTDSAKKARELAVNIVGGWELESIEYLGPHLPKVMNFI</sequence>
<proteinExistence type="predicted"/>
<organism evidence="1 2">
    <name type="scientific">Zooshikella ganghwensis</name>
    <dbReference type="NCBI Taxonomy" id="202772"/>
    <lineage>
        <taxon>Bacteria</taxon>
        <taxon>Pseudomonadati</taxon>
        <taxon>Pseudomonadota</taxon>
        <taxon>Gammaproteobacteria</taxon>
        <taxon>Oceanospirillales</taxon>
        <taxon>Zooshikellaceae</taxon>
        <taxon>Zooshikella</taxon>
    </lineage>
</organism>
<keyword evidence="2" id="KW-1185">Reference proteome</keyword>
<dbReference type="AlphaFoldDB" id="A0A4P9VHZ4"/>
<comment type="caution">
    <text evidence="1">The sequence shown here is derived from an EMBL/GenBank/DDBJ whole genome shotgun (WGS) entry which is preliminary data.</text>
</comment>
<dbReference type="RefSeq" id="WP_094790005.1">
    <property type="nucleotide sequence ID" value="NZ_NDXW01000011.1"/>
</dbReference>
<protein>
    <submittedName>
        <fullName evidence="1">Uncharacterized protein</fullName>
    </submittedName>
</protein>
<gene>
    <name evidence="1" type="ORF">B9G39_29460</name>
</gene>
<reference evidence="1 2" key="1">
    <citation type="submission" date="2017-04" db="EMBL/GenBank/DDBJ databases">
        <title>Draft genome sequence of Zooshikella ganghwensis VG4 isolated from Red Sea sediments.</title>
        <authorList>
            <person name="Rehman Z."/>
            <person name="Alam I."/>
            <person name="Kamau A."/>
            <person name="Bajic V."/>
            <person name="Leiknes T."/>
        </authorList>
    </citation>
    <scope>NUCLEOTIDE SEQUENCE [LARGE SCALE GENOMIC DNA]</scope>
    <source>
        <strain evidence="1 2">VG4</strain>
    </source>
</reference>
<dbReference type="Proteomes" id="UP000257039">
    <property type="component" value="Unassembled WGS sequence"/>
</dbReference>
<accession>A0A4P9VHZ4</accession>
<name>A0A4P9VHZ4_9GAMM</name>
<dbReference type="EMBL" id="NDXW01000011">
    <property type="protein sequence ID" value="RDH41242.1"/>
    <property type="molecule type" value="Genomic_DNA"/>
</dbReference>
<evidence type="ECO:0000313" key="2">
    <source>
        <dbReference type="Proteomes" id="UP000257039"/>
    </source>
</evidence>